<dbReference type="EMBL" id="KZ502442">
    <property type="protein sequence ID" value="PKU79530.1"/>
    <property type="molecule type" value="Genomic_DNA"/>
</dbReference>
<organism evidence="1 2">
    <name type="scientific">Dendrobium catenatum</name>
    <dbReference type="NCBI Taxonomy" id="906689"/>
    <lineage>
        <taxon>Eukaryota</taxon>
        <taxon>Viridiplantae</taxon>
        <taxon>Streptophyta</taxon>
        <taxon>Embryophyta</taxon>
        <taxon>Tracheophyta</taxon>
        <taxon>Spermatophyta</taxon>
        <taxon>Magnoliopsida</taxon>
        <taxon>Liliopsida</taxon>
        <taxon>Asparagales</taxon>
        <taxon>Orchidaceae</taxon>
        <taxon>Epidendroideae</taxon>
        <taxon>Malaxideae</taxon>
        <taxon>Dendrobiinae</taxon>
        <taxon>Dendrobium</taxon>
    </lineage>
</organism>
<sequence length="131" mass="15513">MDAFGFSYLHWDSSQVEVQSILELRSFTHDWMLEFDGIIIEGENNNVMELFWKTMLNKDAVKEETLNWKELSFLNDFKQVLFLFVDRDYNKLVDMCANYAFFLDFFWDVFNSDSVPPSLISLLKEECDGCS</sequence>
<name>A0A2I0WV42_9ASPA</name>
<reference evidence="1 2" key="2">
    <citation type="journal article" date="2017" name="Nature">
        <title>The Apostasia genome and the evolution of orchids.</title>
        <authorList>
            <person name="Zhang G.Q."/>
            <person name="Liu K.W."/>
            <person name="Li Z."/>
            <person name="Lohaus R."/>
            <person name="Hsiao Y.Y."/>
            <person name="Niu S.C."/>
            <person name="Wang J.Y."/>
            <person name="Lin Y.C."/>
            <person name="Xu Q."/>
            <person name="Chen L.J."/>
            <person name="Yoshida K."/>
            <person name="Fujiwara S."/>
            <person name="Wang Z.W."/>
            <person name="Zhang Y.Q."/>
            <person name="Mitsuda N."/>
            <person name="Wang M."/>
            <person name="Liu G.H."/>
            <person name="Pecoraro L."/>
            <person name="Huang H.X."/>
            <person name="Xiao X.J."/>
            <person name="Lin M."/>
            <person name="Wu X.Y."/>
            <person name="Wu W.L."/>
            <person name="Chen Y.Y."/>
            <person name="Chang S.B."/>
            <person name="Sakamoto S."/>
            <person name="Ohme-Takagi M."/>
            <person name="Yagi M."/>
            <person name="Zeng S.J."/>
            <person name="Shen C.Y."/>
            <person name="Yeh C.M."/>
            <person name="Luo Y.B."/>
            <person name="Tsai W.C."/>
            <person name="Van de Peer Y."/>
            <person name="Liu Z.J."/>
        </authorList>
    </citation>
    <scope>NUCLEOTIDE SEQUENCE [LARGE SCALE GENOMIC DNA]</scope>
    <source>
        <tissue evidence="1">The whole plant</tissue>
    </source>
</reference>
<keyword evidence="2" id="KW-1185">Reference proteome</keyword>
<dbReference type="Proteomes" id="UP000233837">
    <property type="component" value="Unassembled WGS sequence"/>
</dbReference>
<reference evidence="1 2" key="1">
    <citation type="journal article" date="2016" name="Sci. Rep.">
        <title>The Dendrobium catenatum Lindl. genome sequence provides insights into polysaccharide synthase, floral development and adaptive evolution.</title>
        <authorList>
            <person name="Zhang G.Q."/>
            <person name="Xu Q."/>
            <person name="Bian C."/>
            <person name="Tsai W.C."/>
            <person name="Yeh C.M."/>
            <person name="Liu K.W."/>
            <person name="Yoshida K."/>
            <person name="Zhang L.S."/>
            <person name="Chang S.B."/>
            <person name="Chen F."/>
            <person name="Shi Y."/>
            <person name="Su Y.Y."/>
            <person name="Zhang Y.Q."/>
            <person name="Chen L.J."/>
            <person name="Yin Y."/>
            <person name="Lin M."/>
            <person name="Huang H."/>
            <person name="Deng H."/>
            <person name="Wang Z.W."/>
            <person name="Zhu S.L."/>
            <person name="Zhao X."/>
            <person name="Deng C."/>
            <person name="Niu S.C."/>
            <person name="Huang J."/>
            <person name="Wang M."/>
            <person name="Liu G.H."/>
            <person name="Yang H.J."/>
            <person name="Xiao X.J."/>
            <person name="Hsiao Y.Y."/>
            <person name="Wu W.L."/>
            <person name="Chen Y.Y."/>
            <person name="Mitsuda N."/>
            <person name="Ohme-Takagi M."/>
            <person name="Luo Y.B."/>
            <person name="Van de Peer Y."/>
            <person name="Liu Z.J."/>
        </authorList>
    </citation>
    <scope>NUCLEOTIDE SEQUENCE [LARGE SCALE GENOMIC DNA]</scope>
    <source>
        <tissue evidence="1">The whole plant</tissue>
    </source>
</reference>
<gene>
    <name evidence="1" type="ORF">MA16_Dca000876</name>
</gene>
<accession>A0A2I0WV42</accession>
<evidence type="ECO:0000313" key="2">
    <source>
        <dbReference type="Proteomes" id="UP000233837"/>
    </source>
</evidence>
<dbReference type="AlphaFoldDB" id="A0A2I0WV42"/>
<proteinExistence type="predicted"/>
<protein>
    <submittedName>
        <fullName evidence="1">Uncharacterized protein</fullName>
    </submittedName>
</protein>
<evidence type="ECO:0000313" key="1">
    <source>
        <dbReference type="EMBL" id="PKU79530.1"/>
    </source>
</evidence>